<protein>
    <submittedName>
        <fullName evidence="1">Uncharacterized protein</fullName>
    </submittedName>
</protein>
<dbReference type="Proteomes" id="UP000187203">
    <property type="component" value="Unassembled WGS sequence"/>
</dbReference>
<keyword evidence="3" id="KW-1185">Reference proteome</keyword>
<name>A0A1R3G3S3_9ROSI</name>
<comment type="caution">
    <text evidence="1">The sequence shown here is derived from an EMBL/GenBank/DDBJ whole genome shotgun (WGS) entry which is preliminary data.</text>
</comment>
<proteinExistence type="predicted"/>
<dbReference type="AlphaFoldDB" id="A0A1R3G3S3"/>
<gene>
    <name evidence="1" type="ORF">COLO4_37029</name>
    <name evidence="2" type="ORF">COLO4_37030</name>
</gene>
<reference evidence="3" key="1">
    <citation type="submission" date="2013-09" db="EMBL/GenBank/DDBJ databases">
        <title>Corchorus olitorius genome sequencing.</title>
        <authorList>
            <person name="Alam M."/>
            <person name="Haque M.S."/>
            <person name="Islam M.S."/>
            <person name="Emdad E.M."/>
            <person name="Islam M.M."/>
            <person name="Ahmed B."/>
            <person name="Halim A."/>
            <person name="Hossen Q.M.M."/>
            <person name="Hossain M.Z."/>
            <person name="Ahmed R."/>
            <person name="Khan M.M."/>
            <person name="Islam R."/>
            <person name="Rashid M.M."/>
            <person name="Khan S.A."/>
            <person name="Rahman M.S."/>
            <person name="Alam M."/>
            <person name="Yahiya A.S."/>
            <person name="Khan M.S."/>
            <person name="Azam M.S."/>
            <person name="Haque T."/>
            <person name="Lashkar M.Z.H."/>
            <person name="Akhand A.I."/>
            <person name="Morshed G."/>
            <person name="Roy S."/>
            <person name="Uddin K.S."/>
            <person name="Rabeya T."/>
            <person name="Hossain A.S."/>
            <person name="Chowdhury A."/>
            <person name="Snigdha A.R."/>
            <person name="Mortoza M.S."/>
            <person name="Matin S.A."/>
            <person name="Hoque S.M.E."/>
            <person name="Islam M.K."/>
            <person name="Roy D.K."/>
            <person name="Haider R."/>
            <person name="Moosa M.M."/>
            <person name="Elias S.M."/>
            <person name="Hasan A.M."/>
            <person name="Jahan S."/>
            <person name="Shafiuddin M."/>
            <person name="Mahmood N."/>
            <person name="Shommy N.S."/>
        </authorList>
    </citation>
    <scope>NUCLEOTIDE SEQUENCE [LARGE SCALE GENOMIC DNA]</scope>
    <source>
        <strain evidence="3">cv. O-4</strain>
    </source>
</reference>
<dbReference type="EMBL" id="AWUE01023788">
    <property type="protein sequence ID" value="OMO52720.1"/>
    <property type="molecule type" value="Genomic_DNA"/>
</dbReference>
<reference evidence="1" key="2">
    <citation type="submission" date="2013-09" db="EMBL/GenBank/DDBJ databases">
        <authorList>
            <person name="Alam M."/>
            <person name="Haque M.S."/>
            <person name="Islam M.S."/>
            <person name="Emdad E.M."/>
            <person name="Islam M.M."/>
            <person name="Ahmed B."/>
            <person name="Halim A."/>
            <person name="Hossen Q.M.M."/>
            <person name="Hossain M.Z."/>
            <person name="Ahmed R."/>
            <person name="Khan M.M."/>
            <person name="Islam R."/>
            <person name="Rashid M.M."/>
            <person name="Khan S.A."/>
            <person name="Rahman M.S."/>
            <person name="Alam M."/>
            <person name="Yahiya A.S."/>
            <person name="Khan M.S."/>
            <person name="Azam M.S."/>
            <person name="Haque T."/>
            <person name="Lashkar M.Z.H."/>
            <person name="Akhand A.I."/>
            <person name="Morshed G."/>
            <person name="Roy S."/>
            <person name="Uddin K.S."/>
            <person name="Rabeya T."/>
            <person name="Hossain A.S."/>
            <person name="Chowdhury A."/>
            <person name="Snigdha A.R."/>
            <person name="Mortoza M.S."/>
            <person name="Matin S.A."/>
            <person name="Hoque S.M.E."/>
            <person name="Islam M.K."/>
            <person name="Roy D.K."/>
            <person name="Haider R."/>
            <person name="Moosa M.M."/>
            <person name="Elias S.M."/>
            <person name="Hasan A.M."/>
            <person name="Jahan S."/>
            <person name="Shafiuddin M."/>
            <person name="Mahmood N."/>
            <person name="Shommy N.S."/>
        </authorList>
    </citation>
    <scope>NUCLEOTIDE SEQUENCE</scope>
    <source>
        <tissue evidence="1">Whole seedlings</tissue>
    </source>
</reference>
<dbReference type="EMBL" id="AWUE01023788">
    <property type="protein sequence ID" value="OMO52719.1"/>
    <property type="molecule type" value="Genomic_DNA"/>
</dbReference>
<evidence type="ECO:0000313" key="2">
    <source>
        <dbReference type="EMBL" id="OMO52720.1"/>
    </source>
</evidence>
<reference evidence="1" key="3">
    <citation type="journal article" date="2017" name="Nat. Plants">
        <title>Comparative genomics of two jute species and insight into fibre biogenesis.</title>
        <authorList>
            <person name="Islam M.S."/>
            <person name="Saito J.A."/>
            <person name="Emdad E.M."/>
            <person name="Ahmed B."/>
            <person name="Islam M.M."/>
            <person name="Halim A."/>
            <person name="Hossen Q.M."/>
            <person name="Hossain M.Z."/>
            <person name="Ahmed R."/>
            <person name="Hossain M.S."/>
            <person name="Kabir S.M."/>
            <person name="Khan M.S."/>
            <person name="Khan M.M."/>
            <person name="Hasan R."/>
            <person name="Aktar N."/>
            <person name="Honi U."/>
            <person name="Islam R."/>
            <person name="Rashid M.M."/>
            <person name="Wan X."/>
            <person name="Hou S."/>
            <person name="Haque T."/>
            <person name="Azam M.S."/>
            <person name="Moosa M.M."/>
            <person name="Elias S.M."/>
            <person name="Hasan A.M."/>
            <person name="Mahmood N."/>
            <person name="Shafiuddin M."/>
            <person name="Shahid S."/>
            <person name="Shommu N.S."/>
            <person name="Jahan S."/>
            <person name="Roy S."/>
            <person name="Chowdhury A."/>
            <person name="Akhand A.I."/>
            <person name="Nisho G.M."/>
            <person name="Uddin K.S."/>
            <person name="Rabeya T."/>
            <person name="Hoque S.M."/>
            <person name="Snigdha A.R."/>
            <person name="Mortoza S."/>
            <person name="Matin S.A."/>
            <person name="Islam M.K."/>
            <person name="Lashkar M.Z."/>
            <person name="Zaman M."/>
            <person name="Yuryev A."/>
            <person name="Uddin M.K."/>
            <person name="Rahman M.S."/>
            <person name="Haque M.S."/>
            <person name="Alam M.M."/>
            <person name="Khan H."/>
            <person name="Alam M."/>
        </authorList>
    </citation>
    <scope>NUCLEOTIDE SEQUENCE</scope>
    <source>
        <tissue evidence="1">Whole seedlings</tissue>
    </source>
</reference>
<sequence length="33" mass="3942">MKGCWFGSMEQLTFLGSERENERERGYEEILES</sequence>
<evidence type="ECO:0000313" key="3">
    <source>
        <dbReference type="Proteomes" id="UP000187203"/>
    </source>
</evidence>
<organism evidence="1 3">
    <name type="scientific">Corchorus olitorius</name>
    <dbReference type="NCBI Taxonomy" id="93759"/>
    <lineage>
        <taxon>Eukaryota</taxon>
        <taxon>Viridiplantae</taxon>
        <taxon>Streptophyta</taxon>
        <taxon>Embryophyta</taxon>
        <taxon>Tracheophyta</taxon>
        <taxon>Spermatophyta</taxon>
        <taxon>Magnoliopsida</taxon>
        <taxon>eudicotyledons</taxon>
        <taxon>Gunneridae</taxon>
        <taxon>Pentapetalae</taxon>
        <taxon>rosids</taxon>
        <taxon>malvids</taxon>
        <taxon>Malvales</taxon>
        <taxon>Malvaceae</taxon>
        <taxon>Grewioideae</taxon>
        <taxon>Apeibeae</taxon>
        <taxon>Corchorus</taxon>
    </lineage>
</organism>
<evidence type="ECO:0000313" key="1">
    <source>
        <dbReference type="EMBL" id="OMO52719.1"/>
    </source>
</evidence>
<accession>A0A1R3G3S3</accession>